<evidence type="ECO:0000313" key="11">
    <source>
        <dbReference type="EMBL" id="MEQ2379461.1"/>
    </source>
</evidence>
<dbReference type="SMART" id="SM00116">
    <property type="entry name" value="CBS"/>
    <property type="match status" value="2"/>
</dbReference>
<dbReference type="InterPro" id="IPR006669">
    <property type="entry name" value="MgtE_transporter"/>
</dbReference>
<evidence type="ECO:0000313" key="12">
    <source>
        <dbReference type="Proteomes" id="UP001442364"/>
    </source>
</evidence>
<comment type="subcellular location">
    <subcellularLocation>
        <location evidence="9">Cell membrane</location>
        <topology evidence="9">Multi-pass membrane protein</topology>
    </subcellularLocation>
    <subcellularLocation>
        <location evidence="1">Membrane</location>
        <topology evidence="1">Multi-pass membrane protein</topology>
    </subcellularLocation>
</comment>
<dbReference type="SUPFAM" id="SSF158791">
    <property type="entry name" value="MgtE N-terminal domain-like"/>
    <property type="match status" value="1"/>
</dbReference>
<dbReference type="Pfam" id="PF01769">
    <property type="entry name" value="MgtE"/>
    <property type="match status" value="1"/>
</dbReference>
<dbReference type="Pfam" id="PF00571">
    <property type="entry name" value="CBS"/>
    <property type="match status" value="2"/>
</dbReference>
<evidence type="ECO:0000259" key="10">
    <source>
        <dbReference type="PROSITE" id="PS51371"/>
    </source>
</evidence>
<dbReference type="CDD" id="cd04606">
    <property type="entry name" value="CBS_pair_Mg_transporter"/>
    <property type="match status" value="1"/>
</dbReference>
<comment type="subunit">
    <text evidence="9">Homodimer.</text>
</comment>
<dbReference type="InterPro" id="IPR006667">
    <property type="entry name" value="SLC41_membr_dom"/>
</dbReference>
<dbReference type="InterPro" id="IPR036739">
    <property type="entry name" value="SLC41_membr_dom_sf"/>
</dbReference>
<dbReference type="InterPro" id="IPR046342">
    <property type="entry name" value="CBS_dom_sf"/>
</dbReference>
<feature type="transmembrane region" description="Helical" evidence="9">
    <location>
        <begin position="397"/>
        <end position="429"/>
    </location>
</feature>
<sequence length="472" mass="52679">MNKILSNVVMHKDYSKDIVRVLRSSKSDELIRRKLSKYHENDIADAIKLLDKDTRIRLYKILGVDWTAEIFSYLEDTPEYIEEFMTELSVDEAADVLEKMDADDAVDILDNVSEEERQALISHMEKDAKDDVCLIYSYDDDEIGSKMTTNFICINNKLTIKEAMKELVAQAEENDNVNTIYVVDDNNIYYGAIDLKDLIVARDYQKLEDIISTSYPYVYAHEKMSECIEDLKDYSEDSIPVLNKDKEIIGAITSSDIIEAVDEEMSDDYAKLAGLTEENDLTEGLFASMKKRLPWLILLLFLGMGVSSVVGIFENVVSQLAIIVCFQSLILDMAGNVGTQSLAVTIRVLMDEDISAKQKLEFVLKEMRIGFANGLLLGSMAFILLGIYITLVKGKPVHYAFAISGCVGVSLLLAMLISSLIGVLTPMFFHKIKIDPAVASGPLITTINDLVAVVTYYGLAAVVLIGMLHITG</sequence>
<evidence type="ECO:0000256" key="6">
    <source>
        <dbReference type="ARBA" id="ARBA00022989"/>
    </source>
</evidence>
<dbReference type="SUPFAM" id="SSF54631">
    <property type="entry name" value="CBS-domain pair"/>
    <property type="match status" value="1"/>
</dbReference>
<evidence type="ECO:0000256" key="9">
    <source>
        <dbReference type="RuleBase" id="RU362011"/>
    </source>
</evidence>
<feature type="transmembrane region" description="Helical" evidence="9">
    <location>
        <begin position="450"/>
        <end position="470"/>
    </location>
</feature>
<keyword evidence="12" id="KW-1185">Reference proteome</keyword>
<dbReference type="Gene3D" id="1.25.60.10">
    <property type="entry name" value="MgtE N-terminal domain-like"/>
    <property type="match status" value="1"/>
</dbReference>
<dbReference type="Pfam" id="PF03448">
    <property type="entry name" value="MgtE_N"/>
    <property type="match status" value="1"/>
</dbReference>
<keyword evidence="7 9" id="KW-0472">Membrane</keyword>
<feature type="domain" description="CBS" evidence="10">
    <location>
        <begin position="147"/>
        <end position="210"/>
    </location>
</feature>
<comment type="caution">
    <text evidence="9">Lacks conserved residue(s) required for the propagation of feature annotation.</text>
</comment>
<keyword evidence="8" id="KW-0129">CBS domain</keyword>
<dbReference type="Proteomes" id="UP001442364">
    <property type="component" value="Unassembled WGS sequence"/>
</dbReference>
<feature type="domain" description="CBS" evidence="10">
    <location>
        <begin position="211"/>
        <end position="269"/>
    </location>
</feature>
<dbReference type="EMBL" id="JBBMER010000004">
    <property type="protein sequence ID" value="MEQ2379461.1"/>
    <property type="molecule type" value="Genomic_DNA"/>
</dbReference>
<dbReference type="InterPro" id="IPR038076">
    <property type="entry name" value="MgtE_N_sf"/>
</dbReference>
<reference evidence="11 12" key="1">
    <citation type="submission" date="2024-03" db="EMBL/GenBank/DDBJ databases">
        <title>Human intestinal bacterial collection.</title>
        <authorList>
            <person name="Pauvert C."/>
            <person name="Hitch T.C.A."/>
            <person name="Clavel T."/>
        </authorList>
    </citation>
    <scope>NUCLEOTIDE SEQUENCE [LARGE SCALE GENOMIC DNA]</scope>
    <source>
        <strain evidence="11 12">CLA-AA-H255</strain>
    </source>
</reference>
<dbReference type="InterPro" id="IPR006668">
    <property type="entry name" value="Mg_transptr_MgtE_intracell_dom"/>
</dbReference>
<keyword evidence="5 9" id="KW-0460">Magnesium</keyword>
<comment type="similarity">
    <text evidence="2 9">Belongs to the SLC41A transporter family.</text>
</comment>
<evidence type="ECO:0000256" key="7">
    <source>
        <dbReference type="ARBA" id="ARBA00023136"/>
    </source>
</evidence>
<dbReference type="RefSeq" id="WP_349153471.1">
    <property type="nucleotide sequence ID" value="NZ_DAWDOP010000032.1"/>
</dbReference>
<keyword evidence="3 9" id="KW-0813">Transport</keyword>
<comment type="caution">
    <text evidence="11">The sequence shown here is derived from an EMBL/GenBank/DDBJ whole genome shotgun (WGS) entry which is preliminary data.</text>
</comment>
<feature type="transmembrane region" description="Helical" evidence="9">
    <location>
        <begin position="293"/>
        <end position="313"/>
    </location>
</feature>
<evidence type="ECO:0000256" key="3">
    <source>
        <dbReference type="ARBA" id="ARBA00022448"/>
    </source>
</evidence>
<dbReference type="PANTHER" id="PTHR43773:SF1">
    <property type="entry name" value="MAGNESIUM TRANSPORTER MGTE"/>
    <property type="match status" value="1"/>
</dbReference>
<dbReference type="Gene3D" id="3.10.580.10">
    <property type="entry name" value="CBS-domain"/>
    <property type="match status" value="1"/>
</dbReference>
<evidence type="ECO:0000256" key="5">
    <source>
        <dbReference type="ARBA" id="ARBA00022842"/>
    </source>
</evidence>
<evidence type="ECO:0000256" key="2">
    <source>
        <dbReference type="ARBA" id="ARBA00009749"/>
    </source>
</evidence>
<dbReference type="PANTHER" id="PTHR43773">
    <property type="entry name" value="MAGNESIUM TRANSPORTER MGTE"/>
    <property type="match status" value="1"/>
</dbReference>
<dbReference type="PROSITE" id="PS51371">
    <property type="entry name" value="CBS"/>
    <property type="match status" value="2"/>
</dbReference>
<accession>A0ABV1BYE9</accession>
<feature type="transmembrane region" description="Helical" evidence="9">
    <location>
        <begin position="370"/>
        <end position="391"/>
    </location>
</feature>
<dbReference type="SMART" id="SM00924">
    <property type="entry name" value="MgtE_N"/>
    <property type="match status" value="1"/>
</dbReference>
<name>A0ABV1BYE9_9FIRM</name>
<protein>
    <recommendedName>
        <fullName evidence="9">Magnesium transporter MgtE</fullName>
    </recommendedName>
</protein>
<keyword evidence="4 9" id="KW-0812">Transmembrane</keyword>
<dbReference type="SUPFAM" id="SSF161093">
    <property type="entry name" value="MgtE membrane domain-like"/>
    <property type="match status" value="1"/>
</dbReference>
<keyword evidence="9" id="KW-0479">Metal-binding</keyword>
<keyword evidence="9" id="KW-1003">Cell membrane</keyword>
<evidence type="ECO:0000256" key="4">
    <source>
        <dbReference type="ARBA" id="ARBA00022692"/>
    </source>
</evidence>
<evidence type="ECO:0000256" key="1">
    <source>
        <dbReference type="ARBA" id="ARBA00004141"/>
    </source>
</evidence>
<keyword evidence="6 9" id="KW-1133">Transmembrane helix</keyword>
<organism evidence="11 12">
    <name type="scientific">[Lactobacillus] rogosae</name>
    <dbReference type="NCBI Taxonomy" id="706562"/>
    <lineage>
        <taxon>Bacteria</taxon>
        <taxon>Bacillati</taxon>
        <taxon>Bacillota</taxon>
        <taxon>Clostridia</taxon>
        <taxon>Lachnospirales</taxon>
        <taxon>Lachnospiraceae</taxon>
        <taxon>Lachnospira</taxon>
    </lineage>
</organism>
<dbReference type="InterPro" id="IPR000644">
    <property type="entry name" value="CBS_dom"/>
</dbReference>
<comment type="function">
    <text evidence="9">Acts as a magnesium transporter.</text>
</comment>
<gene>
    <name evidence="11" type="primary">mgtE</name>
    <name evidence="11" type="ORF">WMO14_06160</name>
</gene>
<dbReference type="NCBIfam" id="TIGR00400">
    <property type="entry name" value="mgtE"/>
    <property type="match status" value="1"/>
</dbReference>
<evidence type="ECO:0000256" key="8">
    <source>
        <dbReference type="PROSITE-ProRule" id="PRU00703"/>
    </source>
</evidence>
<proteinExistence type="inferred from homology"/>
<dbReference type="Gene3D" id="1.10.357.20">
    <property type="entry name" value="SLC41 divalent cation transporters, integral membrane domain"/>
    <property type="match status" value="1"/>
</dbReference>